<name>A0ACB8UX36_9EURO</name>
<sequence length="198" mass="21999">MTSLSLSSHTELESLVTNAIYSSLISARFSPATSPPTIKIISIAPLRDIRPNTLNSMVTILSEWQYRCQGVMSAIEDEIAKIKSDAQRRYIQEQARATRLERNLNGWDDHDDGSGEGGDSIGGAGSKRSLHFSRDRTGHGERKFGYKREFSAANDFGSSYGYPGTNSEMNFHDSLNSEYGGRLMRNTKRILGVNDRLS</sequence>
<dbReference type="EMBL" id="JALBCA010000063">
    <property type="protein sequence ID" value="KAI2385119.1"/>
    <property type="molecule type" value="Genomic_DNA"/>
</dbReference>
<organism evidence="1">
    <name type="scientific">Ophidiomyces ophidiicola</name>
    <dbReference type="NCBI Taxonomy" id="1387563"/>
    <lineage>
        <taxon>Eukaryota</taxon>
        <taxon>Fungi</taxon>
        <taxon>Dikarya</taxon>
        <taxon>Ascomycota</taxon>
        <taxon>Pezizomycotina</taxon>
        <taxon>Eurotiomycetes</taxon>
        <taxon>Eurotiomycetidae</taxon>
        <taxon>Onygenales</taxon>
        <taxon>Onygenaceae</taxon>
        <taxon>Ophidiomyces</taxon>
    </lineage>
</organism>
<evidence type="ECO:0000313" key="1">
    <source>
        <dbReference type="EMBL" id="KAI2385119.1"/>
    </source>
</evidence>
<reference evidence="1" key="1">
    <citation type="journal article" date="2022" name="bioRxiv">
        <title>Population genetic analysis of Ophidiomyces ophidiicola, the causative agent of snake fungal disease, indicates recent introductions to the USA.</title>
        <authorList>
            <person name="Ladner J.T."/>
            <person name="Palmer J.M."/>
            <person name="Ettinger C.L."/>
            <person name="Stajich J.E."/>
            <person name="Farrell T.M."/>
            <person name="Glorioso B.M."/>
            <person name="Lawson B."/>
            <person name="Price S.J."/>
            <person name="Stengle A.G."/>
            <person name="Grear D.A."/>
            <person name="Lorch J.M."/>
        </authorList>
    </citation>
    <scope>NUCLEOTIDE SEQUENCE</scope>
    <source>
        <strain evidence="1">NWHC 24266-5</strain>
    </source>
</reference>
<protein>
    <submittedName>
        <fullName evidence="1">Uncharacterized protein</fullName>
    </submittedName>
</protein>
<comment type="caution">
    <text evidence="1">The sequence shown here is derived from an EMBL/GenBank/DDBJ whole genome shotgun (WGS) entry which is preliminary data.</text>
</comment>
<proteinExistence type="predicted"/>
<accession>A0ACB8UX36</accession>
<gene>
    <name evidence="1" type="ORF">LOY88_004301</name>
</gene>